<dbReference type="InterPro" id="IPR051083">
    <property type="entry name" value="GrpII_Intron_Splice-Mob/Def"/>
</dbReference>
<geneLocation type="plastid" evidence="2"/>
<dbReference type="InterPro" id="IPR000477">
    <property type="entry name" value="RT_dom"/>
</dbReference>
<accession>A0A223FLW7</accession>
<dbReference type="GO" id="GO:0003676">
    <property type="term" value="F:nucleic acid binding"/>
    <property type="evidence" value="ECO:0007669"/>
    <property type="project" value="InterPro"/>
</dbReference>
<dbReference type="SUPFAM" id="SSF56672">
    <property type="entry name" value="DNA/RNA polymerases"/>
    <property type="match status" value="1"/>
</dbReference>
<keyword evidence="2" id="KW-0808">Transferase</keyword>
<keyword evidence="2" id="KW-0548">Nucleotidyltransferase</keyword>
<feature type="domain" description="Reverse transcriptase" evidence="1">
    <location>
        <begin position="71"/>
        <end position="333"/>
    </location>
</feature>
<dbReference type="GO" id="GO:0003964">
    <property type="term" value="F:RNA-directed DNA polymerase activity"/>
    <property type="evidence" value="ECO:0007669"/>
    <property type="project" value="UniProtKB-KW"/>
</dbReference>
<dbReference type="InterPro" id="IPR043502">
    <property type="entry name" value="DNA/RNA_pol_sf"/>
</dbReference>
<sequence length="584" mass="67361">MSIKTWLDVDWALCEQRVYRLQKRIFTASQAENKGKVHFLQRKILCSLDAKLIAVRRITQINKGRKIPGIDKKRIKNNKEKLLLARNLRIKGKASTIRAVCINKAGKDEKRSLGIPIIEDRVLQMLVKLALEPEWEAKFEPNSYGFRPGRNSHDAIRAVFNQSRHKSQFVLDADIRKCFETISHQKLLKKLKTFPLIENQMKAWLTAGIMEKYSLLGSDKSIPNPQGTPQGSVISPLLANIALHGMEDLTKEYYSKNFYKGPSKTTLKDRKSQIGLIRYADDFVVLHKDEQVVHAIKALLSTWLYKHMGLELSSAKTSIKSTDNGYEFLGFHITSLNVKEKNKPKCQISVSKTSKKKFLDKTRRIMQNNRAIAAGHLIILLSPIIIGWSNYFKYAECSTSFGQVKYGLFGQVRAWVFRRKSLGLRSRTKLKEKYFPPNTTVKFNGKVHTGNWIFTGTVLGRRGNLKQVFLPYPSWVLAKRWVKVKQKSSPFDGQDIYWSHRNIQYCNWNKRTIRLVKLQNYNCPICQRIFMENDILEIDHIIPIALGGTDNIRNLQVVHDFCHVKKSTTDKKFIVEIRSPSLKI</sequence>
<dbReference type="InterPro" id="IPR013597">
    <property type="entry name" value="Mat_intron_G2"/>
</dbReference>
<dbReference type="Pfam" id="PF08388">
    <property type="entry name" value="GIIM"/>
    <property type="match status" value="1"/>
</dbReference>
<dbReference type="PANTHER" id="PTHR34047">
    <property type="entry name" value="NUCLEAR INTRON MATURASE 1, MITOCHONDRIAL-RELATED"/>
    <property type="match status" value="1"/>
</dbReference>
<dbReference type="PROSITE" id="PS50878">
    <property type="entry name" value="RT_POL"/>
    <property type="match status" value="1"/>
</dbReference>
<dbReference type="GO" id="GO:0008270">
    <property type="term" value="F:zinc ion binding"/>
    <property type="evidence" value="ECO:0007669"/>
    <property type="project" value="InterPro"/>
</dbReference>
<dbReference type="InterPro" id="IPR002711">
    <property type="entry name" value="HNH"/>
</dbReference>
<evidence type="ECO:0000259" key="1">
    <source>
        <dbReference type="PROSITE" id="PS50878"/>
    </source>
</evidence>
<dbReference type="InterPro" id="IPR025960">
    <property type="entry name" value="RVT_N"/>
</dbReference>
<dbReference type="SMART" id="SM00507">
    <property type="entry name" value="HNHc"/>
    <property type="match status" value="1"/>
</dbReference>
<dbReference type="InterPro" id="IPR003615">
    <property type="entry name" value="HNH_nuc"/>
</dbReference>
<dbReference type="CDD" id="cd00085">
    <property type="entry name" value="HNHc"/>
    <property type="match status" value="1"/>
</dbReference>
<name>A0A223FLW7_9EUGL</name>
<keyword evidence="2" id="KW-0934">Plastid</keyword>
<evidence type="ECO:0000313" key="2">
    <source>
        <dbReference type="EMBL" id="AST09025.1"/>
    </source>
</evidence>
<dbReference type="EMBL" id="KY706202">
    <property type="protein sequence ID" value="AST09025.1"/>
    <property type="molecule type" value="Genomic_DNA"/>
</dbReference>
<dbReference type="Pfam" id="PF00078">
    <property type="entry name" value="RVT_1"/>
    <property type="match status" value="1"/>
</dbReference>
<dbReference type="CDD" id="cd01651">
    <property type="entry name" value="RT_G2_intron"/>
    <property type="match status" value="1"/>
</dbReference>
<dbReference type="Pfam" id="PF01844">
    <property type="entry name" value="HNH"/>
    <property type="match status" value="1"/>
</dbReference>
<keyword evidence="2" id="KW-0695">RNA-directed DNA polymerase</keyword>
<dbReference type="Pfam" id="PF13655">
    <property type="entry name" value="RVT_N"/>
    <property type="match status" value="1"/>
</dbReference>
<proteinExistence type="predicted"/>
<dbReference type="Gene3D" id="1.10.30.50">
    <property type="match status" value="1"/>
</dbReference>
<dbReference type="PANTHER" id="PTHR34047:SF10">
    <property type="entry name" value="GROUP II INTRON-ASSOCIATED OPEN READING FRAME"/>
    <property type="match status" value="1"/>
</dbReference>
<dbReference type="AlphaFoldDB" id="A0A223FLW7"/>
<protein>
    <submittedName>
        <fullName evidence="2">Putative reverse transcriptase and intron maturase</fullName>
    </submittedName>
</protein>
<reference evidence="2" key="1">
    <citation type="journal article" date="2017" name="PeerJ">
        <title>Chloroplast genome expansion by intron multiplication in the basal psychrophilic euglenoid Eutreptiella pomquetensis.</title>
        <authorList>
            <person name="Dabbagh N."/>
            <person name="Bennett M.S."/>
            <person name="Triemer R.E."/>
            <person name="Preisfeld A."/>
        </authorList>
    </citation>
    <scope>NUCLEOTIDE SEQUENCE</scope>
    <source>
        <strain evidence="2">CCMP1491</strain>
    </source>
</reference>
<dbReference type="GO" id="GO:0004519">
    <property type="term" value="F:endonuclease activity"/>
    <property type="evidence" value="ECO:0007669"/>
    <property type="project" value="InterPro"/>
</dbReference>
<organism evidence="2">
    <name type="scientific">Eutreptiella pomquetensis</name>
    <dbReference type="NCBI Taxonomy" id="215699"/>
    <lineage>
        <taxon>Eukaryota</taxon>
        <taxon>Discoba</taxon>
        <taxon>Euglenozoa</taxon>
        <taxon>Euglenida</taxon>
        <taxon>Spirocuta</taxon>
        <taxon>Euglenophyceae</taxon>
        <taxon>Eutreptiales</taxon>
        <taxon>Eutreptiaceae</taxon>
        <taxon>Eutreptiella</taxon>
    </lineage>
</organism>